<feature type="repeat" description="ANK" evidence="2">
    <location>
        <begin position="89"/>
        <end position="121"/>
    </location>
</feature>
<feature type="compositionally biased region" description="Basic and acidic residues" evidence="3">
    <location>
        <begin position="372"/>
        <end position="386"/>
    </location>
</feature>
<organism evidence="4 5">
    <name type="scientific">Acrobeloides nanus</name>
    <dbReference type="NCBI Taxonomy" id="290746"/>
    <lineage>
        <taxon>Eukaryota</taxon>
        <taxon>Metazoa</taxon>
        <taxon>Ecdysozoa</taxon>
        <taxon>Nematoda</taxon>
        <taxon>Chromadorea</taxon>
        <taxon>Rhabditida</taxon>
        <taxon>Tylenchina</taxon>
        <taxon>Cephalobomorpha</taxon>
        <taxon>Cephaloboidea</taxon>
        <taxon>Cephalobidae</taxon>
        <taxon>Acrobeloides</taxon>
    </lineage>
</organism>
<feature type="repeat" description="ANK" evidence="2">
    <location>
        <begin position="250"/>
        <end position="282"/>
    </location>
</feature>
<dbReference type="PRINTS" id="PR01415">
    <property type="entry name" value="ANKYRIN"/>
</dbReference>
<dbReference type="Pfam" id="PF12796">
    <property type="entry name" value="Ank_2"/>
    <property type="match status" value="2"/>
</dbReference>
<dbReference type="AlphaFoldDB" id="A0A914C9W3"/>
<name>A0A914C9W3_9BILA</name>
<dbReference type="Gene3D" id="1.25.40.20">
    <property type="entry name" value="Ankyrin repeat-containing domain"/>
    <property type="match status" value="2"/>
</dbReference>
<keyword evidence="1" id="KW-0677">Repeat</keyword>
<evidence type="ECO:0000256" key="1">
    <source>
        <dbReference type="ARBA" id="ARBA00022737"/>
    </source>
</evidence>
<dbReference type="GO" id="GO:0005737">
    <property type="term" value="C:cytoplasm"/>
    <property type="evidence" value="ECO:0007669"/>
    <property type="project" value="TreeGrafter"/>
</dbReference>
<keyword evidence="4" id="KW-1185">Reference proteome</keyword>
<evidence type="ECO:0000256" key="2">
    <source>
        <dbReference type="PROSITE-ProRule" id="PRU00023"/>
    </source>
</evidence>
<feature type="region of interest" description="Disordered" evidence="3">
    <location>
        <begin position="25"/>
        <end position="55"/>
    </location>
</feature>
<dbReference type="PANTHER" id="PTHR24179:SF29">
    <property type="entry name" value="LD46604P"/>
    <property type="match status" value="1"/>
</dbReference>
<dbReference type="InterPro" id="IPR002110">
    <property type="entry name" value="Ankyrin_rpt"/>
</dbReference>
<dbReference type="SMART" id="SM00248">
    <property type="entry name" value="ANK"/>
    <property type="match status" value="5"/>
</dbReference>
<feature type="repeat" description="ANK" evidence="2">
    <location>
        <begin position="122"/>
        <end position="154"/>
    </location>
</feature>
<evidence type="ECO:0000256" key="3">
    <source>
        <dbReference type="SAM" id="MobiDB-lite"/>
    </source>
</evidence>
<dbReference type="GO" id="GO:0017020">
    <property type="term" value="F:myosin phosphatase regulator activity"/>
    <property type="evidence" value="ECO:0007669"/>
    <property type="project" value="TreeGrafter"/>
</dbReference>
<feature type="repeat" description="ANK" evidence="2">
    <location>
        <begin position="217"/>
        <end position="249"/>
    </location>
</feature>
<keyword evidence="2" id="KW-0040">ANK repeat</keyword>
<evidence type="ECO:0000313" key="5">
    <source>
        <dbReference type="WBParaSite" id="ACRNAN_Path_689.g2568.t1"/>
    </source>
</evidence>
<sequence length="527" mass="59159">MDHAALISELPDIEKMSPAERISLARRRRQEQLNSHLDREARSAPPPPRRPRLRFSPEVALLEATSRGDAAEVERLLKEGANPDSHNEDGLTPLHQCAIDNNEQIVRLLLRYRADVNAKDTELWTPLHAAACCGYIDIVRLLINSEADLLAVNADGNMPYDICDDEQTLDLIESQMAERGITQQCIDERRGLPEKQMLDDMKILHQRGMPLDVRMPDGSTYLHIAAANGYYDVAAFLLRCGVPASVRDNDFWMPVHAAASWSQPDLIELLCEYGADINAKTNSGETPLDLAEDASTKALIQQMQQQEARKRRLAFGVRDSRRASRKRKKFESPQPALTAPTTENPFSARGAIRRQSLRDKNGLTLARIEAQKEHSDLVRSWSKEDVSNSQFEDVSPFQQGGSRSNDGTHNTRNTSPKKRSLKQQSEKSKPMSPDEWLRKLQAESNPDDDVEEGAGALTRGGRGRSGSKKKKNGKTKNMNDQELTEIRGRDNPAMNGSNFSTKNPPPYPTPNRKKDAFFSLLRVKRKV</sequence>
<dbReference type="WBParaSite" id="ACRNAN_Path_689.g2568.t1">
    <property type="protein sequence ID" value="ACRNAN_Path_689.g2568.t1"/>
    <property type="gene ID" value="ACRNAN_Path_689.g2568"/>
</dbReference>
<dbReference type="Proteomes" id="UP000887540">
    <property type="component" value="Unplaced"/>
</dbReference>
<dbReference type="InterPro" id="IPR051226">
    <property type="entry name" value="PP1_Regulatory_Subunit"/>
</dbReference>
<feature type="region of interest" description="Disordered" evidence="3">
    <location>
        <begin position="310"/>
        <end position="354"/>
    </location>
</feature>
<dbReference type="PANTHER" id="PTHR24179">
    <property type="entry name" value="PROTEIN PHOSPHATASE 1 REGULATORY SUBUNIT 12"/>
    <property type="match status" value="1"/>
</dbReference>
<proteinExistence type="predicted"/>
<dbReference type="PROSITE" id="PS50297">
    <property type="entry name" value="ANK_REP_REGION"/>
    <property type="match status" value="4"/>
</dbReference>
<feature type="compositionally biased region" description="Polar residues" evidence="3">
    <location>
        <begin position="387"/>
        <end position="414"/>
    </location>
</feature>
<dbReference type="SUPFAM" id="SSF48403">
    <property type="entry name" value="Ankyrin repeat"/>
    <property type="match status" value="1"/>
</dbReference>
<accession>A0A914C9W3</accession>
<reference evidence="5" key="1">
    <citation type="submission" date="2022-11" db="UniProtKB">
        <authorList>
            <consortium name="WormBaseParasite"/>
        </authorList>
    </citation>
    <scope>IDENTIFICATION</scope>
</reference>
<dbReference type="PROSITE" id="PS50088">
    <property type="entry name" value="ANK_REPEAT"/>
    <property type="match status" value="4"/>
</dbReference>
<feature type="compositionally biased region" description="Basic residues" evidence="3">
    <location>
        <begin position="461"/>
        <end position="474"/>
    </location>
</feature>
<feature type="region of interest" description="Disordered" evidence="3">
    <location>
        <begin position="372"/>
        <end position="527"/>
    </location>
</feature>
<protein>
    <submittedName>
        <fullName evidence="5">ANK_REP_REGION domain-containing protein</fullName>
    </submittedName>
</protein>
<dbReference type="InterPro" id="IPR036770">
    <property type="entry name" value="Ankyrin_rpt-contain_sf"/>
</dbReference>
<evidence type="ECO:0000313" key="4">
    <source>
        <dbReference type="Proteomes" id="UP000887540"/>
    </source>
</evidence>
<dbReference type="GO" id="GO:0004857">
    <property type="term" value="F:enzyme inhibitor activity"/>
    <property type="evidence" value="ECO:0007669"/>
    <property type="project" value="TreeGrafter"/>
</dbReference>